<organism evidence="1 2">
    <name type="scientific">Halomonas hydrothermalis</name>
    <dbReference type="NCBI Taxonomy" id="115561"/>
    <lineage>
        <taxon>Bacteria</taxon>
        <taxon>Pseudomonadati</taxon>
        <taxon>Pseudomonadota</taxon>
        <taxon>Gammaproteobacteria</taxon>
        <taxon>Oceanospirillales</taxon>
        <taxon>Halomonadaceae</taxon>
        <taxon>Halomonas</taxon>
    </lineage>
</organism>
<sequence length="58" mass="6350">MIDPADMRALVAALHEQTQAINRLADSNQQVIDYLFSQEAEGLDDGGAPSTYLDPDEE</sequence>
<protein>
    <submittedName>
        <fullName evidence="1">Uncharacterized protein</fullName>
    </submittedName>
</protein>
<dbReference type="Proteomes" id="UP000502259">
    <property type="component" value="Chromosome"/>
</dbReference>
<dbReference type="AlphaFoldDB" id="A0A6F8U1H4"/>
<evidence type="ECO:0000313" key="1">
    <source>
        <dbReference type="EMBL" id="BCB06783.1"/>
    </source>
</evidence>
<keyword evidence="2" id="KW-1185">Reference proteome</keyword>
<accession>A0A6F8U1H4</accession>
<gene>
    <name evidence="1" type="ORF">HHSLTHF2_06730</name>
</gene>
<dbReference type="RefSeq" id="WP_172419991.1">
    <property type="nucleotide sequence ID" value="NZ_AP022843.1"/>
</dbReference>
<evidence type="ECO:0000313" key="2">
    <source>
        <dbReference type="Proteomes" id="UP000502259"/>
    </source>
</evidence>
<name>A0A6F8U1H4_9GAMM</name>
<reference evidence="1 2" key="1">
    <citation type="submission" date="2020-03" db="EMBL/GenBank/DDBJ databases">
        <title>Complete Genome Sequence of Halomonas hydrothermalis Strain Slthf2, Halophilic Bacterium Isolated from Deep-Sea Hydrothermal-Vent Environments.</title>
        <authorList>
            <person name="Takeyama N."/>
            <person name="Huang M."/>
            <person name="Sato K."/>
            <person name="Galipon J."/>
            <person name="Arakawa K."/>
        </authorList>
    </citation>
    <scope>NUCLEOTIDE SEQUENCE [LARGE SCALE GENOMIC DNA]</scope>
    <source>
        <strain evidence="1 2">Slthf2</strain>
    </source>
</reference>
<proteinExistence type="predicted"/>
<dbReference type="EMBL" id="AP022843">
    <property type="protein sequence ID" value="BCB06783.1"/>
    <property type="molecule type" value="Genomic_DNA"/>
</dbReference>